<dbReference type="GO" id="GO:0006633">
    <property type="term" value="P:fatty acid biosynthetic process"/>
    <property type="evidence" value="ECO:0007669"/>
    <property type="project" value="UniProtKB-UniRule"/>
</dbReference>
<dbReference type="NCBIfam" id="NF004970">
    <property type="entry name" value="PRK06333.1"/>
    <property type="match status" value="1"/>
</dbReference>
<feature type="compositionally biased region" description="Basic and acidic residues" evidence="14">
    <location>
        <begin position="445"/>
        <end position="455"/>
    </location>
</feature>
<dbReference type="InterPro" id="IPR017568">
    <property type="entry name" value="3-oxoacyl-ACP_synth-2"/>
</dbReference>
<evidence type="ECO:0000256" key="7">
    <source>
        <dbReference type="ARBA" id="ARBA00023160"/>
    </source>
</evidence>
<dbReference type="NCBIfam" id="NF005589">
    <property type="entry name" value="PRK07314.1"/>
    <property type="match status" value="1"/>
</dbReference>
<feature type="region of interest" description="Disordered" evidence="14">
    <location>
        <begin position="445"/>
        <end position="470"/>
    </location>
</feature>
<evidence type="ECO:0000256" key="14">
    <source>
        <dbReference type="SAM" id="MobiDB-lite"/>
    </source>
</evidence>
<evidence type="ECO:0000256" key="3">
    <source>
        <dbReference type="ARBA" id="ARBA00022516"/>
    </source>
</evidence>
<dbReference type="CDD" id="cd00834">
    <property type="entry name" value="KAS_I_II"/>
    <property type="match status" value="1"/>
</dbReference>
<evidence type="ECO:0000256" key="11">
    <source>
        <dbReference type="ARBA" id="ARBA00047659"/>
    </source>
</evidence>
<accession>A0A2T5G7G9</accession>
<evidence type="ECO:0000256" key="12">
    <source>
        <dbReference type="NCBIfam" id="TIGR03150"/>
    </source>
</evidence>
<dbReference type="InterPro" id="IPR014031">
    <property type="entry name" value="Ketoacyl_synth_C"/>
</dbReference>
<dbReference type="GO" id="GO:0004315">
    <property type="term" value="F:3-oxoacyl-[acyl-carrier-protein] synthase activity"/>
    <property type="evidence" value="ECO:0007669"/>
    <property type="project" value="UniProtKB-UniRule"/>
</dbReference>
<dbReference type="UniPathway" id="UPA00094"/>
<evidence type="ECO:0000256" key="13">
    <source>
        <dbReference type="RuleBase" id="RU003694"/>
    </source>
</evidence>
<dbReference type="PANTHER" id="PTHR11712:SF336">
    <property type="entry name" value="3-OXOACYL-[ACYL-CARRIER-PROTEIN] SYNTHASE, MITOCHONDRIAL"/>
    <property type="match status" value="1"/>
</dbReference>
<dbReference type="InterPro" id="IPR016039">
    <property type="entry name" value="Thiolase-like"/>
</dbReference>
<dbReference type="InterPro" id="IPR000794">
    <property type="entry name" value="Beta-ketoacyl_synthase"/>
</dbReference>
<evidence type="ECO:0000259" key="15">
    <source>
        <dbReference type="PROSITE" id="PS52004"/>
    </source>
</evidence>
<dbReference type="PROSITE" id="PS00606">
    <property type="entry name" value="KS3_1"/>
    <property type="match status" value="1"/>
</dbReference>
<dbReference type="AlphaFoldDB" id="A0A2T5G7G9"/>
<evidence type="ECO:0000256" key="2">
    <source>
        <dbReference type="ARBA" id="ARBA00008467"/>
    </source>
</evidence>
<evidence type="ECO:0000256" key="9">
    <source>
        <dbReference type="ARBA" id="ARBA00024006"/>
    </source>
</evidence>
<dbReference type="InterPro" id="IPR020841">
    <property type="entry name" value="PKS_Beta-ketoAc_synthase_dom"/>
</dbReference>
<evidence type="ECO:0000256" key="10">
    <source>
        <dbReference type="ARBA" id="ARBA00047318"/>
    </source>
</evidence>
<dbReference type="SMART" id="SM00825">
    <property type="entry name" value="PKS_KS"/>
    <property type="match status" value="1"/>
</dbReference>
<comment type="caution">
    <text evidence="16">The sequence shown here is derived from an EMBL/GenBank/DDBJ whole genome shotgun (WGS) entry which is preliminary data.</text>
</comment>
<dbReference type="NCBIfam" id="TIGR03150">
    <property type="entry name" value="fabF"/>
    <property type="match status" value="1"/>
</dbReference>
<keyword evidence="5" id="KW-0276">Fatty acid metabolism</keyword>
<dbReference type="SUPFAM" id="SSF53901">
    <property type="entry name" value="Thiolase-like"/>
    <property type="match status" value="2"/>
</dbReference>
<dbReference type="Pfam" id="PF02801">
    <property type="entry name" value="Ketoacyl-synt_C"/>
    <property type="match status" value="1"/>
</dbReference>
<dbReference type="Pfam" id="PF00109">
    <property type="entry name" value="ketoacyl-synt"/>
    <property type="match status" value="1"/>
</dbReference>
<dbReference type="Proteomes" id="UP000244016">
    <property type="component" value="Unassembled WGS sequence"/>
</dbReference>
<sequence length="470" mass="49725">MDHPIGEGEGKPFPLFALSGGGLSRQEPRRRGVVRVSERVVITGMGVVTPIGNDLETFWTNLVAGESGVVRVTDFDLTGYATQIAGTVKGFDPEMWVDAREARRLDRTILFAVAAAKMALRHAELDPGAWDPERVGVVIGSGVGGMGTLEDNFSAFFSRGPRRVSPFFVPMMIANMPAGYVAIELGARGPNFAPVSACATGTHALGLAYELLKANKADVVFAGGAEAAVRPIAFAAFGAARALSTRNDDPPRASRPFDRRRDGFVIGEGAGVLVLERLSVARARGAPILAEVVGFGMSADAYHITAPAPEGRGMAEAMRHALADANLPPEAVDYVNAHGTATEYNDRCETKAIKTVFGEHAYRLLVSSNKSMIGHLLGAAGAVEAAATVMTLRTGIVPPTINLEEPDPELDLDYVPNVARRADVRVALSNSFGFGGQNAVLALRRYDEGDERPEGDGANGADKGSEEEAR</sequence>
<dbReference type="EMBL" id="PEBW01000003">
    <property type="protein sequence ID" value="PTQ52143.1"/>
    <property type="molecule type" value="Genomic_DNA"/>
</dbReference>
<evidence type="ECO:0000256" key="4">
    <source>
        <dbReference type="ARBA" id="ARBA00022679"/>
    </source>
</evidence>
<proteinExistence type="inferred from homology"/>
<comment type="similarity">
    <text evidence="2 13">Belongs to the thiolase-like superfamily. Beta-ketoacyl-ACP synthases family.</text>
</comment>
<comment type="pathway">
    <text evidence="1">Lipid metabolism; fatty acid biosynthesis.</text>
</comment>
<dbReference type="Gene3D" id="3.40.47.10">
    <property type="match status" value="1"/>
</dbReference>
<keyword evidence="4 13" id="KW-0808">Transferase</keyword>
<comment type="catalytic activity">
    <reaction evidence="11">
        <text>a fatty acyl-[ACP] + malonyl-[ACP] + H(+) = a 3-oxoacyl-[ACP] + holo-[ACP] + CO2</text>
        <dbReference type="Rhea" id="RHEA:22836"/>
        <dbReference type="Rhea" id="RHEA-COMP:9623"/>
        <dbReference type="Rhea" id="RHEA-COMP:9685"/>
        <dbReference type="Rhea" id="RHEA-COMP:9916"/>
        <dbReference type="Rhea" id="RHEA-COMP:14125"/>
        <dbReference type="ChEBI" id="CHEBI:15378"/>
        <dbReference type="ChEBI" id="CHEBI:16526"/>
        <dbReference type="ChEBI" id="CHEBI:64479"/>
        <dbReference type="ChEBI" id="CHEBI:78449"/>
        <dbReference type="ChEBI" id="CHEBI:78776"/>
        <dbReference type="ChEBI" id="CHEBI:138651"/>
    </reaction>
</comment>
<evidence type="ECO:0000256" key="1">
    <source>
        <dbReference type="ARBA" id="ARBA00005194"/>
    </source>
</evidence>
<comment type="catalytic activity">
    <reaction evidence="10">
        <text>(9Z)-hexadecenoyl-[ACP] + malonyl-[ACP] + H(+) = 3-oxo-(11Z)-octadecenoyl-[ACP] + holo-[ACP] + CO2</text>
        <dbReference type="Rhea" id="RHEA:55040"/>
        <dbReference type="Rhea" id="RHEA-COMP:9623"/>
        <dbReference type="Rhea" id="RHEA-COMP:9685"/>
        <dbReference type="Rhea" id="RHEA-COMP:10800"/>
        <dbReference type="Rhea" id="RHEA-COMP:14074"/>
        <dbReference type="ChEBI" id="CHEBI:15378"/>
        <dbReference type="ChEBI" id="CHEBI:16526"/>
        <dbReference type="ChEBI" id="CHEBI:64479"/>
        <dbReference type="ChEBI" id="CHEBI:78449"/>
        <dbReference type="ChEBI" id="CHEBI:83989"/>
        <dbReference type="ChEBI" id="CHEBI:138538"/>
        <dbReference type="EC" id="2.3.1.179"/>
    </reaction>
</comment>
<dbReference type="GO" id="GO:0005829">
    <property type="term" value="C:cytosol"/>
    <property type="evidence" value="ECO:0007669"/>
    <property type="project" value="TreeGrafter"/>
</dbReference>
<dbReference type="InterPro" id="IPR014030">
    <property type="entry name" value="Ketoacyl_synth_N"/>
</dbReference>
<dbReference type="PROSITE" id="PS52004">
    <property type="entry name" value="KS3_2"/>
    <property type="match status" value="1"/>
</dbReference>
<organism evidence="16 17">
    <name type="scientific">Brockia lithotrophica</name>
    <dbReference type="NCBI Taxonomy" id="933949"/>
    <lineage>
        <taxon>Bacteria</taxon>
        <taxon>Bacillati</taxon>
        <taxon>Bacillota</taxon>
        <taxon>Bacilli</taxon>
        <taxon>Bacillales</taxon>
        <taxon>Bacillales Family X. Incertae Sedis</taxon>
        <taxon>Brockia</taxon>
    </lineage>
</organism>
<keyword evidence="8" id="KW-0012">Acyltransferase</keyword>
<comment type="function">
    <text evidence="9">Involved in the type II fatty acid elongation cycle. Catalyzes the elongation of a wide range of acyl-ACP by the addition of two carbons from malonyl-ACP to an acyl acceptor. Can efficiently catalyze the conversion of palmitoleoyl-ACP (cis-hexadec-9-enoyl-ACP) to cis-vaccenoyl-ACP (cis-octadec-11-enoyl-ACP), an essential step in the thermal regulation of fatty acid composition.</text>
</comment>
<dbReference type="InterPro" id="IPR018201">
    <property type="entry name" value="Ketoacyl_synth_AS"/>
</dbReference>
<evidence type="ECO:0000256" key="6">
    <source>
        <dbReference type="ARBA" id="ARBA00023098"/>
    </source>
</evidence>
<name>A0A2T5G7G9_9BACL</name>
<dbReference type="PANTHER" id="PTHR11712">
    <property type="entry name" value="POLYKETIDE SYNTHASE-RELATED"/>
    <property type="match status" value="1"/>
</dbReference>
<evidence type="ECO:0000256" key="8">
    <source>
        <dbReference type="ARBA" id="ARBA00023315"/>
    </source>
</evidence>
<dbReference type="EC" id="2.3.1.179" evidence="12"/>
<evidence type="ECO:0000256" key="5">
    <source>
        <dbReference type="ARBA" id="ARBA00022832"/>
    </source>
</evidence>
<evidence type="ECO:0000313" key="17">
    <source>
        <dbReference type="Proteomes" id="UP000244016"/>
    </source>
</evidence>
<dbReference type="FunFam" id="3.40.47.10:FF:000009">
    <property type="entry name" value="3-oxoacyl-[acyl-carrier-protein] synthase 2"/>
    <property type="match status" value="1"/>
</dbReference>
<gene>
    <name evidence="16" type="ORF">BLITH_1110</name>
</gene>
<protein>
    <recommendedName>
        <fullName evidence="12">Beta-ketoacyl-ACP synthase II</fullName>
        <ecNumber evidence="12">2.3.1.179</ecNumber>
    </recommendedName>
</protein>
<keyword evidence="3" id="KW-0444">Lipid biosynthesis</keyword>
<reference evidence="16 17" key="1">
    <citation type="submission" date="2017-08" db="EMBL/GenBank/DDBJ databases">
        <title>Burning lignite coal seam in the remote Altai Mountains harbors a hydrogen-driven thermophilic microbial community.</title>
        <authorList>
            <person name="Kadnikov V.V."/>
            <person name="Mardanov A.V."/>
            <person name="Ivasenko D."/>
            <person name="Beletsky A.V."/>
            <person name="Karnachuk O.V."/>
            <person name="Ravin N.V."/>
        </authorList>
    </citation>
    <scope>NUCLEOTIDE SEQUENCE [LARGE SCALE GENOMIC DNA]</scope>
    <source>
        <strain evidence="16">AL31</strain>
    </source>
</reference>
<feature type="domain" description="Ketosynthase family 3 (KS3)" evidence="15">
    <location>
        <begin position="37"/>
        <end position="445"/>
    </location>
</feature>
<evidence type="ECO:0000313" key="16">
    <source>
        <dbReference type="EMBL" id="PTQ52143.1"/>
    </source>
</evidence>
<keyword evidence="7" id="KW-0275">Fatty acid biosynthesis</keyword>
<keyword evidence="6" id="KW-0443">Lipid metabolism</keyword>